<accession>A0A804JR74</accession>
<protein>
    <recommendedName>
        <fullName evidence="6">Sugar phosphate transporter domain-containing protein</fullName>
    </recommendedName>
</protein>
<dbReference type="InterPro" id="IPR037185">
    <property type="entry name" value="EmrE-like"/>
</dbReference>
<dbReference type="EnsemblPlants" id="Ma07_t02080.1">
    <property type="protein sequence ID" value="Ma07_p02080.1"/>
    <property type="gene ID" value="Ma07_g02080"/>
</dbReference>
<evidence type="ECO:0000256" key="2">
    <source>
        <dbReference type="ARBA" id="ARBA00022692"/>
    </source>
</evidence>
<feature type="domain" description="Sugar phosphate transporter" evidence="6">
    <location>
        <begin position="27"/>
        <end position="283"/>
    </location>
</feature>
<dbReference type="OrthoDB" id="5547497at2759"/>
<sequence>MEDGKSLSAVSNVGAWAMNVISSVGIIMANKHLLSANDYAFTFATTLTGFHFAVTALAGLVSNATGFSASKHVPLWELLWFSLVANLSITGMNLSLMLNSVGFYQWILHGKQYSKEVKMAVVVVVVGVGVCTVTDVKVNAKGFFCACAAVVSSSFQQISIGSLQKKYAIGSFELLSKTAPMQALSLVSLGPIIDYCLNGKSILKYEFSPGAIIFILLSCLLAVFCNISQYLCIGRFSAVSFQVLGHMKTVCVLILGWLLFDSELTLNNIMGMAIAVIGMVVYSWAVESEKQAKAKFLSKTSLTEEDIRLLKDAVENASVKDVELGETKA</sequence>
<keyword evidence="4 5" id="KW-0472">Membrane</keyword>
<dbReference type="InterPro" id="IPR004853">
    <property type="entry name" value="Sugar_P_trans_dom"/>
</dbReference>
<dbReference type="Pfam" id="PF03151">
    <property type="entry name" value="TPT"/>
    <property type="match status" value="1"/>
</dbReference>
<feature type="transmembrane region" description="Helical" evidence="5">
    <location>
        <begin position="78"/>
        <end position="98"/>
    </location>
</feature>
<dbReference type="GO" id="GO:0016020">
    <property type="term" value="C:membrane"/>
    <property type="evidence" value="ECO:0007669"/>
    <property type="project" value="UniProtKB-SubCell"/>
</dbReference>
<feature type="transmembrane region" description="Helical" evidence="5">
    <location>
        <begin position="239"/>
        <end position="260"/>
    </location>
</feature>
<name>A0A804JR74_MUSAM</name>
<dbReference type="InterPro" id="IPR050186">
    <property type="entry name" value="TPT_transporter"/>
</dbReference>
<organism evidence="7 8">
    <name type="scientific">Musa acuminata subsp. malaccensis</name>
    <name type="common">Wild banana</name>
    <name type="synonym">Musa malaccensis</name>
    <dbReference type="NCBI Taxonomy" id="214687"/>
    <lineage>
        <taxon>Eukaryota</taxon>
        <taxon>Viridiplantae</taxon>
        <taxon>Streptophyta</taxon>
        <taxon>Embryophyta</taxon>
        <taxon>Tracheophyta</taxon>
        <taxon>Spermatophyta</taxon>
        <taxon>Magnoliopsida</taxon>
        <taxon>Liliopsida</taxon>
        <taxon>Zingiberales</taxon>
        <taxon>Musaceae</taxon>
        <taxon>Musa</taxon>
    </lineage>
</organism>
<feature type="transmembrane region" description="Helical" evidence="5">
    <location>
        <begin position="207"/>
        <end position="227"/>
    </location>
</feature>
<keyword evidence="3 5" id="KW-1133">Transmembrane helix</keyword>
<feature type="transmembrane region" description="Helical" evidence="5">
    <location>
        <begin position="6"/>
        <end position="27"/>
    </location>
</feature>
<evidence type="ECO:0000256" key="5">
    <source>
        <dbReference type="SAM" id="Phobius"/>
    </source>
</evidence>
<dbReference type="SUPFAM" id="SSF103481">
    <property type="entry name" value="Multidrug resistance efflux transporter EmrE"/>
    <property type="match status" value="1"/>
</dbReference>
<comment type="subcellular location">
    <subcellularLocation>
        <location evidence="1">Membrane</location>
        <topology evidence="1">Multi-pass membrane protein</topology>
    </subcellularLocation>
</comment>
<feature type="transmembrane region" description="Helical" evidence="5">
    <location>
        <begin position="266"/>
        <end position="285"/>
    </location>
</feature>
<evidence type="ECO:0000313" key="7">
    <source>
        <dbReference type="EnsemblPlants" id="Ma07_p02080.1"/>
    </source>
</evidence>
<evidence type="ECO:0000256" key="1">
    <source>
        <dbReference type="ARBA" id="ARBA00004141"/>
    </source>
</evidence>
<keyword evidence="2 5" id="KW-0812">Transmembrane</keyword>
<dbReference type="Gramene" id="Ma07_t02080.1">
    <property type="protein sequence ID" value="Ma07_p02080.1"/>
    <property type="gene ID" value="Ma07_g02080"/>
</dbReference>
<feature type="transmembrane region" description="Helical" evidence="5">
    <location>
        <begin position="119"/>
        <end position="136"/>
    </location>
</feature>
<evidence type="ECO:0000256" key="4">
    <source>
        <dbReference type="ARBA" id="ARBA00023136"/>
    </source>
</evidence>
<proteinExistence type="predicted"/>
<dbReference type="AlphaFoldDB" id="A0A804JR74"/>
<dbReference type="Proteomes" id="UP000012960">
    <property type="component" value="Unplaced"/>
</dbReference>
<feature type="transmembrane region" description="Helical" evidence="5">
    <location>
        <begin position="39"/>
        <end position="58"/>
    </location>
</feature>
<keyword evidence="8" id="KW-1185">Reference proteome</keyword>
<dbReference type="PANTHER" id="PTHR11132">
    <property type="entry name" value="SOLUTE CARRIER FAMILY 35"/>
    <property type="match status" value="1"/>
</dbReference>
<reference evidence="7" key="1">
    <citation type="submission" date="2021-05" db="UniProtKB">
        <authorList>
            <consortium name="EnsemblPlants"/>
        </authorList>
    </citation>
    <scope>IDENTIFICATION</scope>
    <source>
        <strain evidence="7">subsp. malaccensis</strain>
    </source>
</reference>
<evidence type="ECO:0000313" key="8">
    <source>
        <dbReference type="Proteomes" id="UP000012960"/>
    </source>
</evidence>
<evidence type="ECO:0000259" key="6">
    <source>
        <dbReference type="Pfam" id="PF03151"/>
    </source>
</evidence>
<evidence type="ECO:0000256" key="3">
    <source>
        <dbReference type="ARBA" id="ARBA00022989"/>
    </source>
</evidence>